<organism evidence="2 3">
    <name type="scientific">Colletotrichum navitas</name>
    <dbReference type="NCBI Taxonomy" id="681940"/>
    <lineage>
        <taxon>Eukaryota</taxon>
        <taxon>Fungi</taxon>
        <taxon>Dikarya</taxon>
        <taxon>Ascomycota</taxon>
        <taxon>Pezizomycotina</taxon>
        <taxon>Sordariomycetes</taxon>
        <taxon>Hypocreomycetidae</taxon>
        <taxon>Glomerellales</taxon>
        <taxon>Glomerellaceae</taxon>
        <taxon>Colletotrichum</taxon>
        <taxon>Colletotrichum graminicola species complex</taxon>
    </lineage>
</organism>
<protein>
    <submittedName>
        <fullName evidence="2">Uncharacterized protein</fullName>
    </submittedName>
</protein>
<accession>A0AAD8PR19</accession>
<evidence type="ECO:0000313" key="3">
    <source>
        <dbReference type="Proteomes" id="UP001230504"/>
    </source>
</evidence>
<dbReference type="EMBL" id="JAHLJV010000072">
    <property type="protein sequence ID" value="KAK1574682.1"/>
    <property type="molecule type" value="Genomic_DNA"/>
</dbReference>
<evidence type="ECO:0000313" key="2">
    <source>
        <dbReference type="EMBL" id="KAK1574682.1"/>
    </source>
</evidence>
<sequence length="181" mass="20650">MAFRVAPITTTTHQRWKLGFRGSLRPREETTHETRRRSRERAMAFLVRSFRTSTTPTKPEPQQGRCTGKWGGGRQRQSTRDNLWRTGSVKQDGRWRSPIYPVRSHGVNRAAATNGAVPAPVAPNPPPPLNKEPQDYSFPVCPSLDKLTNCTARFATWVEPGLKRRPTPQRRRFQIQHVPCA</sequence>
<proteinExistence type="predicted"/>
<keyword evidence="3" id="KW-1185">Reference proteome</keyword>
<name>A0AAD8PR19_9PEZI</name>
<dbReference type="RefSeq" id="XP_060410178.1">
    <property type="nucleotide sequence ID" value="XM_060552747.1"/>
</dbReference>
<reference evidence="2" key="1">
    <citation type="submission" date="2021-06" db="EMBL/GenBank/DDBJ databases">
        <title>Comparative genomics, transcriptomics and evolutionary studies reveal genomic signatures of adaptation to plant cell wall in hemibiotrophic fungi.</title>
        <authorList>
            <consortium name="DOE Joint Genome Institute"/>
            <person name="Baroncelli R."/>
            <person name="Diaz J.F."/>
            <person name="Benocci T."/>
            <person name="Peng M."/>
            <person name="Battaglia E."/>
            <person name="Haridas S."/>
            <person name="Andreopoulos W."/>
            <person name="Labutti K."/>
            <person name="Pangilinan J."/>
            <person name="Floch G.L."/>
            <person name="Makela M.R."/>
            <person name="Henrissat B."/>
            <person name="Grigoriev I.V."/>
            <person name="Crouch J.A."/>
            <person name="De Vries R.P."/>
            <person name="Sukno S.A."/>
            <person name="Thon M.R."/>
        </authorList>
    </citation>
    <scope>NUCLEOTIDE SEQUENCE</scope>
    <source>
        <strain evidence="2">CBS 125086</strain>
    </source>
</reference>
<gene>
    <name evidence="2" type="ORF">LY79DRAFT_362154</name>
</gene>
<dbReference type="AlphaFoldDB" id="A0AAD8PR19"/>
<feature type="region of interest" description="Disordered" evidence="1">
    <location>
        <begin position="53"/>
        <end position="79"/>
    </location>
</feature>
<comment type="caution">
    <text evidence="2">The sequence shown here is derived from an EMBL/GenBank/DDBJ whole genome shotgun (WGS) entry which is preliminary data.</text>
</comment>
<dbReference type="GeneID" id="85436987"/>
<evidence type="ECO:0000256" key="1">
    <source>
        <dbReference type="SAM" id="MobiDB-lite"/>
    </source>
</evidence>
<dbReference type="Proteomes" id="UP001230504">
    <property type="component" value="Unassembled WGS sequence"/>
</dbReference>